<dbReference type="Ensembl" id="ENSCSAVT00000005145.1">
    <property type="protein sequence ID" value="ENSCSAVP00000005074.1"/>
    <property type="gene ID" value="ENSCSAVG00000003031.1"/>
</dbReference>
<proteinExistence type="predicted"/>
<dbReference type="GeneTree" id="ENSGT00950000182976"/>
<dbReference type="PROSITE" id="PS50186">
    <property type="entry name" value="DEP"/>
    <property type="match status" value="1"/>
</dbReference>
<protein>
    <recommendedName>
        <fullName evidence="2">DEP domain-containing protein</fullName>
    </recommendedName>
</protein>
<dbReference type="PANTHER" id="PTHR16206:SF19">
    <property type="entry name" value="DEP DOMAIN-CONTAINING PROTEIN"/>
    <property type="match status" value="1"/>
</dbReference>
<evidence type="ECO:0000259" key="2">
    <source>
        <dbReference type="PROSITE" id="PS50186"/>
    </source>
</evidence>
<keyword evidence="4" id="KW-1185">Reference proteome</keyword>
<reference evidence="3" key="3">
    <citation type="submission" date="2025-09" db="UniProtKB">
        <authorList>
            <consortium name="Ensembl"/>
        </authorList>
    </citation>
    <scope>IDENTIFICATION</scope>
</reference>
<feature type="domain" description="DEP" evidence="2">
    <location>
        <begin position="28"/>
        <end position="119"/>
    </location>
</feature>
<dbReference type="SMART" id="SM00049">
    <property type="entry name" value="DEP"/>
    <property type="match status" value="1"/>
</dbReference>
<dbReference type="AlphaFoldDB" id="H2YIC5"/>
<accession>H2YIC5</accession>
<reference evidence="4" key="1">
    <citation type="submission" date="2003-08" db="EMBL/GenBank/DDBJ databases">
        <authorList>
            <person name="Birren B."/>
            <person name="Nusbaum C."/>
            <person name="Abebe A."/>
            <person name="Abouelleil A."/>
            <person name="Adekoya E."/>
            <person name="Ait-zahra M."/>
            <person name="Allen N."/>
            <person name="Allen T."/>
            <person name="An P."/>
            <person name="Anderson M."/>
            <person name="Anderson S."/>
            <person name="Arachchi H."/>
            <person name="Armbruster J."/>
            <person name="Bachantsang P."/>
            <person name="Baldwin J."/>
            <person name="Barry A."/>
            <person name="Bayul T."/>
            <person name="Blitshsteyn B."/>
            <person name="Bloom T."/>
            <person name="Blye J."/>
            <person name="Boguslavskiy L."/>
            <person name="Borowsky M."/>
            <person name="Boukhgalter B."/>
            <person name="Brunache A."/>
            <person name="Butler J."/>
            <person name="Calixte N."/>
            <person name="Calvo S."/>
            <person name="Camarata J."/>
            <person name="Campo K."/>
            <person name="Chang J."/>
            <person name="Cheshatsang Y."/>
            <person name="Citroen M."/>
            <person name="Collymore A."/>
            <person name="Considine T."/>
            <person name="Cook A."/>
            <person name="Cooke P."/>
            <person name="Corum B."/>
            <person name="Cuomo C."/>
            <person name="David R."/>
            <person name="Dawoe T."/>
            <person name="Degray S."/>
            <person name="Dodge S."/>
            <person name="Dooley K."/>
            <person name="Dorje P."/>
            <person name="Dorjee K."/>
            <person name="Dorris L."/>
            <person name="Duffey N."/>
            <person name="Dupes A."/>
            <person name="Elkins T."/>
            <person name="Engels R."/>
            <person name="Erickson J."/>
            <person name="Farina A."/>
            <person name="Faro S."/>
            <person name="Ferreira P."/>
            <person name="Fischer H."/>
            <person name="Fitzgerald M."/>
            <person name="Foley K."/>
            <person name="Gage D."/>
            <person name="Galagan J."/>
            <person name="Gearin G."/>
            <person name="Gnerre S."/>
            <person name="Gnirke A."/>
            <person name="Goyette A."/>
            <person name="Graham J."/>
            <person name="Grandbois E."/>
            <person name="Gyaltsen K."/>
            <person name="Hafez N."/>
            <person name="Hagopian D."/>
            <person name="Hagos B."/>
            <person name="Hall J."/>
            <person name="Hatcher B."/>
            <person name="Heller A."/>
            <person name="Higgins H."/>
            <person name="Honan T."/>
            <person name="Horn A."/>
            <person name="Houde N."/>
            <person name="Hughes L."/>
            <person name="Hulme W."/>
            <person name="Husby E."/>
            <person name="Iliev I."/>
            <person name="Jaffe D."/>
            <person name="Jones C."/>
            <person name="Kamal M."/>
            <person name="Kamat A."/>
            <person name="Kamvysselis M."/>
            <person name="Karlsson E."/>
            <person name="Kells C."/>
            <person name="Kieu A."/>
            <person name="Kisner P."/>
            <person name="Kodira C."/>
            <person name="Kulbokas E."/>
            <person name="Labutti K."/>
            <person name="Lama D."/>
            <person name="Landers T."/>
            <person name="Leger J."/>
            <person name="Levine S."/>
            <person name="Lewis D."/>
            <person name="Lewis T."/>
            <person name="Lindblad-toh K."/>
            <person name="Liu X."/>
            <person name="Lokyitsang T."/>
            <person name="Lokyitsang Y."/>
            <person name="Lucien O."/>
            <person name="Lui A."/>
            <person name="Ma L.J."/>
            <person name="Mabbitt R."/>
            <person name="Macdonald J."/>
            <person name="Maclean C."/>
            <person name="Major J."/>
            <person name="Manning J."/>
            <person name="Marabella R."/>
            <person name="Maru K."/>
            <person name="Matthews C."/>
            <person name="Mauceli E."/>
            <person name="Mccarthy M."/>
            <person name="Mcdonough S."/>
            <person name="Mcghee T."/>
            <person name="Meldrim J."/>
            <person name="Meneus L."/>
            <person name="Mesirov J."/>
            <person name="Mihalev A."/>
            <person name="Mihova T."/>
            <person name="Mikkelsen T."/>
            <person name="Mlenga V."/>
            <person name="Moru K."/>
            <person name="Mozes J."/>
            <person name="Mulrain L."/>
            <person name="Munson G."/>
            <person name="Naylor J."/>
            <person name="Newes C."/>
            <person name="Nguyen C."/>
            <person name="Nguyen N."/>
            <person name="Nguyen T."/>
            <person name="Nicol R."/>
            <person name="Nielsen C."/>
            <person name="Nizzari M."/>
            <person name="Norbu C."/>
            <person name="Norbu N."/>
            <person name="O'donnell P."/>
            <person name="Okoawo O."/>
            <person name="O'leary S."/>
            <person name="Omotosho B."/>
            <person name="O'neill K."/>
            <person name="Osman S."/>
            <person name="Parker S."/>
            <person name="Perrin D."/>
            <person name="Phunkhang P."/>
            <person name="Piqani B."/>
            <person name="Purcell S."/>
            <person name="Rachupka T."/>
            <person name="Ramasamy U."/>
            <person name="Rameau R."/>
            <person name="Ray V."/>
            <person name="Raymond C."/>
            <person name="Retta R."/>
            <person name="Richardson S."/>
            <person name="Rise C."/>
            <person name="Rodriguez J."/>
            <person name="Rogers J."/>
            <person name="Rogov P."/>
            <person name="Rutman M."/>
            <person name="Schupbach R."/>
            <person name="Seaman C."/>
            <person name="Settipalli S."/>
            <person name="Sharpe T."/>
            <person name="Sheridan J."/>
            <person name="Sherpa N."/>
            <person name="Shi J."/>
            <person name="Smirnov S."/>
            <person name="Smith C."/>
            <person name="Sougnez C."/>
            <person name="Spencer B."/>
            <person name="Stalker J."/>
            <person name="Stange-thomann N."/>
            <person name="Stavropoulos S."/>
            <person name="Stetson K."/>
            <person name="Stone C."/>
            <person name="Stone S."/>
            <person name="Stubbs M."/>
            <person name="Talamas J."/>
            <person name="Tchuinga P."/>
            <person name="Tenzing P."/>
            <person name="Tesfaye S."/>
            <person name="Theodore J."/>
            <person name="Thoulutsang Y."/>
            <person name="Topham K."/>
            <person name="Towey S."/>
            <person name="Tsamla T."/>
            <person name="Tsomo N."/>
            <person name="Vallee D."/>
            <person name="Vassiliev H."/>
            <person name="Venkataraman V."/>
            <person name="Vinson J."/>
            <person name="Vo A."/>
            <person name="Wade C."/>
            <person name="Wang S."/>
            <person name="Wangchuk T."/>
            <person name="Wangdi T."/>
            <person name="Whittaker C."/>
            <person name="Wilkinson J."/>
            <person name="Wu Y."/>
            <person name="Wyman D."/>
            <person name="Yadav S."/>
            <person name="Yang S."/>
            <person name="Yang X."/>
            <person name="Yeager S."/>
            <person name="Yee E."/>
            <person name="Young G."/>
            <person name="Zainoun J."/>
            <person name="Zembeck L."/>
            <person name="Zimmer A."/>
            <person name="Zody M."/>
            <person name="Lander E."/>
        </authorList>
    </citation>
    <scope>NUCLEOTIDE SEQUENCE [LARGE SCALE GENOMIC DNA]</scope>
</reference>
<dbReference type="STRING" id="51511.ENSCSAVP00000005074"/>
<evidence type="ECO:0000313" key="4">
    <source>
        <dbReference type="Proteomes" id="UP000007875"/>
    </source>
</evidence>
<dbReference type="InParanoid" id="H2YIC5"/>
<dbReference type="Proteomes" id="UP000007875">
    <property type="component" value="Unassembled WGS sequence"/>
</dbReference>
<dbReference type="Gene3D" id="1.10.10.10">
    <property type="entry name" value="Winged helix-like DNA-binding domain superfamily/Winged helix DNA-binding domain"/>
    <property type="match status" value="1"/>
</dbReference>
<feature type="region of interest" description="Disordered" evidence="1">
    <location>
        <begin position="194"/>
        <end position="248"/>
    </location>
</feature>
<dbReference type="GO" id="GO:0035556">
    <property type="term" value="P:intracellular signal transduction"/>
    <property type="evidence" value="ECO:0007669"/>
    <property type="project" value="InterPro"/>
</dbReference>
<dbReference type="HOGENOM" id="CLU_1122253_0_0_1"/>
<dbReference type="eggNOG" id="ENOG502QW4D">
    <property type="taxonomic scope" value="Eukaryota"/>
</dbReference>
<dbReference type="InterPro" id="IPR036388">
    <property type="entry name" value="WH-like_DNA-bd_sf"/>
</dbReference>
<dbReference type="Pfam" id="PF00610">
    <property type="entry name" value="DEP"/>
    <property type="match status" value="1"/>
</dbReference>
<evidence type="ECO:0000313" key="3">
    <source>
        <dbReference type="Ensembl" id="ENSCSAVP00000005074.1"/>
    </source>
</evidence>
<evidence type="ECO:0000256" key="1">
    <source>
        <dbReference type="SAM" id="MobiDB-lite"/>
    </source>
</evidence>
<dbReference type="InterPro" id="IPR036390">
    <property type="entry name" value="WH_DNA-bd_sf"/>
</dbReference>
<organism evidence="3 4">
    <name type="scientific">Ciona savignyi</name>
    <name type="common">Pacific transparent sea squirt</name>
    <dbReference type="NCBI Taxonomy" id="51511"/>
    <lineage>
        <taxon>Eukaryota</taxon>
        <taxon>Metazoa</taxon>
        <taxon>Chordata</taxon>
        <taxon>Tunicata</taxon>
        <taxon>Ascidiacea</taxon>
        <taxon>Phlebobranchia</taxon>
        <taxon>Cionidae</taxon>
        <taxon>Ciona</taxon>
    </lineage>
</organism>
<dbReference type="SUPFAM" id="SSF46785">
    <property type="entry name" value="Winged helix' DNA-binding domain"/>
    <property type="match status" value="1"/>
</dbReference>
<dbReference type="InterPro" id="IPR000591">
    <property type="entry name" value="DEP_dom"/>
</dbReference>
<dbReference type="PANTHER" id="PTHR16206">
    <property type="entry name" value="DEP DOMAIN-CONTAINING"/>
    <property type="match status" value="1"/>
</dbReference>
<name>H2YIC5_CIOSA</name>
<reference evidence="3" key="2">
    <citation type="submission" date="2025-08" db="UniProtKB">
        <authorList>
            <consortium name="Ensembl"/>
        </authorList>
    </citation>
    <scope>IDENTIFICATION</scope>
</reference>
<sequence length="248" mass="27399">MAAALNSSPASGSQFRATKIWKTLIEHLRDHANVKRRRNVKKAYDECFTGSNAVDVLFRFVRLHPEQFSTTGSISRENVVRLCQAFLDNNVFRPAGGSSESEKLIKFEDSTIALYQFTQEINSSVKPLINRQALGEIDNDLRNGMDQISISAENSKTTPRGKNILIPTRKQGTSRSRFPSFGGISAQSFKETFTVPTHSSGSDEENIPDQRAGRQLKRASSFVGMVVKRSSSDSNLPQDMSSASSSSD</sequence>